<dbReference type="PANTHER" id="PTHR46355:SF1">
    <property type="entry name" value="STING ER EXIT PROTEIN"/>
    <property type="match status" value="1"/>
</dbReference>
<dbReference type="GO" id="GO:0090158">
    <property type="term" value="P:endoplasmic reticulum membrane organization"/>
    <property type="evidence" value="ECO:0007669"/>
    <property type="project" value="TreeGrafter"/>
</dbReference>
<comment type="similarity">
    <text evidence="1">Belongs to the STEEP1 family.</text>
</comment>
<evidence type="ECO:0000313" key="5">
    <source>
        <dbReference type="EMBL" id="TRY78538.1"/>
    </source>
</evidence>
<dbReference type="GO" id="GO:0005737">
    <property type="term" value="C:cytoplasm"/>
    <property type="evidence" value="ECO:0007669"/>
    <property type="project" value="GOC"/>
</dbReference>
<feature type="region of interest" description="Disordered" evidence="3">
    <location>
        <begin position="213"/>
        <end position="242"/>
    </location>
</feature>
<sequence>MPKIISRSIAVEDKPGQRRPALHGGAALSDDLSAPTGLNAPAEDKPLHLYYCLCGQMALILDRPLEKLPFRSRDEARVLDPSKHTHKITLLESDETIHLKRPEKGIETQYRFKCKGCNLPQFYRHDPKSGVTFILKNALVSSAQNKANKDIYKQVALEQPDQKRQVRKNTKTMGKFSSVTVSTVSDDEDELEEKEIADSYALNAKIIKKQLERKGMNKRKSEEDEVNDGTKKLKPRGTLLDL</sequence>
<dbReference type="Pfam" id="PF25809">
    <property type="entry name" value="STEEP1"/>
    <property type="match status" value="1"/>
</dbReference>
<proteinExistence type="inferred from homology"/>
<accession>A0A553PLH8</accession>
<name>A0A553PLH8_TIGCA</name>
<dbReference type="InterPro" id="IPR057965">
    <property type="entry name" value="STEEP1_dom"/>
</dbReference>
<evidence type="ECO:0000256" key="3">
    <source>
        <dbReference type="SAM" id="MobiDB-lite"/>
    </source>
</evidence>
<feature type="compositionally biased region" description="Basic and acidic residues" evidence="3">
    <location>
        <begin position="213"/>
        <end position="222"/>
    </location>
</feature>
<feature type="domain" description="STEEP1" evidence="4">
    <location>
        <begin position="43"/>
        <end position="147"/>
    </location>
</feature>
<evidence type="ECO:0000313" key="6">
    <source>
        <dbReference type="Proteomes" id="UP000318571"/>
    </source>
</evidence>
<evidence type="ECO:0000259" key="4">
    <source>
        <dbReference type="Pfam" id="PF25809"/>
    </source>
</evidence>
<evidence type="ECO:0000256" key="2">
    <source>
        <dbReference type="ARBA" id="ARBA00024237"/>
    </source>
</evidence>
<comment type="caution">
    <text evidence="5">The sequence shown here is derived from an EMBL/GenBank/DDBJ whole genome shotgun (WGS) entry which is preliminary data.</text>
</comment>
<feature type="region of interest" description="Disordered" evidence="3">
    <location>
        <begin position="13"/>
        <end position="34"/>
    </location>
</feature>
<keyword evidence="6" id="KW-1185">Reference proteome</keyword>
<protein>
    <recommendedName>
        <fullName evidence="2">STING ER exit protein</fullName>
    </recommendedName>
</protein>
<dbReference type="GO" id="GO:0006888">
    <property type="term" value="P:endoplasmic reticulum to Golgi vesicle-mediated transport"/>
    <property type="evidence" value="ECO:0007669"/>
    <property type="project" value="TreeGrafter"/>
</dbReference>
<dbReference type="EMBL" id="VCGU01000003">
    <property type="protein sequence ID" value="TRY78538.1"/>
    <property type="molecule type" value="Genomic_DNA"/>
</dbReference>
<dbReference type="Proteomes" id="UP000318571">
    <property type="component" value="Chromosome 11"/>
</dbReference>
<reference evidence="5 6" key="1">
    <citation type="journal article" date="2018" name="Nat. Ecol. Evol.">
        <title>Genomic signatures of mitonuclear coevolution across populations of Tigriopus californicus.</title>
        <authorList>
            <person name="Barreto F.S."/>
            <person name="Watson E.T."/>
            <person name="Lima T.G."/>
            <person name="Willett C.S."/>
            <person name="Edmands S."/>
            <person name="Li W."/>
            <person name="Burton R.S."/>
        </authorList>
    </citation>
    <scope>NUCLEOTIDE SEQUENCE [LARGE SCALE GENOMIC DNA]</scope>
    <source>
        <strain evidence="5 6">San Diego</strain>
    </source>
</reference>
<dbReference type="PANTHER" id="PTHR46355">
    <property type="entry name" value="UPF0428 PROTEIN CXORF56"/>
    <property type="match status" value="1"/>
</dbReference>
<dbReference type="OrthoDB" id="418131at2759"/>
<organism evidence="5 6">
    <name type="scientific">Tigriopus californicus</name>
    <name type="common">Marine copepod</name>
    <dbReference type="NCBI Taxonomy" id="6832"/>
    <lineage>
        <taxon>Eukaryota</taxon>
        <taxon>Metazoa</taxon>
        <taxon>Ecdysozoa</taxon>
        <taxon>Arthropoda</taxon>
        <taxon>Crustacea</taxon>
        <taxon>Multicrustacea</taxon>
        <taxon>Hexanauplia</taxon>
        <taxon>Copepoda</taxon>
        <taxon>Harpacticoida</taxon>
        <taxon>Harpacticidae</taxon>
        <taxon>Tigriopus</taxon>
    </lineage>
</organism>
<evidence type="ECO:0000256" key="1">
    <source>
        <dbReference type="ARBA" id="ARBA00024205"/>
    </source>
</evidence>
<dbReference type="STRING" id="6832.A0A553PLH8"/>
<dbReference type="OMA" id="QQYRKNC"/>
<dbReference type="AlphaFoldDB" id="A0A553PLH8"/>
<dbReference type="InterPro" id="IPR029704">
    <property type="entry name" value="STEEP-like"/>
</dbReference>
<gene>
    <name evidence="5" type="ORF">TCAL_04257</name>
</gene>